<gene>
    <name evidence="6" type="ORF">LCGC14_2032680</name>
</gene>
<proteinExistence type="inferred from homology"/>
<dbReference type="GO" id="GO:0043953">
    <property type="term" value="P:protein transport by the Tat complex"/>
    <property type="evidence" value="ECO:0007669"/>
    <property type="project" value="TreeGrafter"/>
</dbReference>
<dbReference type="HAMAP" id="MF_00902">
    <property type="entry name" value="TatC"/>
    <property type="match status" value="1"/>
</dbReference>
<dbReference type="PRINTS" id="PR01840">
    <property type="entry name" value="TATCFAMILY"/>
</dbReference>
<keyword evidence="2 5" id="KW-0812">Transmembrane</keyword>
<dbReference type="AlphaFoldDB" id="A0A0F9EUE9"/>
<comment type="caution">
    <text evidence="6">The sequence shown here is derived from an EMBL/GenBank/DDBJ whole genome shotgun (WGS) entry which is preliminary data.</text>
</comment>
<protein>
    <recommendedName>
        <fullName evidence="7">Sec-independent protein translocase protein TatC</fullName>
    </recommendedName>
</protein>
<evidence type="ECO:0000256" key="1">
    <source>
        <dbReference type="ARBA" id="ARBA00004141"/>
    </source>
</evidence>
<dbReference type="Pfam" id="PF00902">
    <property type="entry name" value="TatC"/>
    <property type="match status" value="1"/>
</dbReference>
<dbReference type="GO" id="GO:0009977">
    <property type="term" value="F:proton motive force dependent protein transmembrane transporter activity"/>
    <property type="evidence" value="ECO:0007669"/>
    <property type="project" value="TreeGrafter"/>
</dbReference>
<evidence type="ECO:0000256" key="2">
    <source>
        <dbReference type="ARBA" id="ARBA00022692"/>
    </source>
</evidence>
<dbReference type="PANTHER" id="PTHR30371">
    <property type="entry name" value="SEC-INDEPENDENT PROTEIN TRANSLOCASE PROTEIN TATC"/>
    <property type="match status" value="1"/>
</dbReference>
<name>A0A0F9EUE9_9ZZZZ</name>
<dbReference type="GO" id="GO:0065002">
    <property type="term" value="P:intracellular protein transmembrane transport"/>
    <property type="evidence" value="ECO:0007669"/>
    <property type="project" value="TreeGrafter"/>
</dbReference>
<feature type="transmembrane region" description="Helical" evidence="5">
    <location>
        <begin position="72"/>
        <end position="91"/>
    </location>
</feature>
<evidence type="ECO:0000256" key="4">
    <source>
        <dbReference type="ARBA" id="ARBA00023136"/>
    </source>
</evidence>
<dbReference type="GO" id="GO:0033281">
    <property type="term" value="C:TAT protein transport complex"/>
    <property type="evidence" value="ECO:0007669"/>
    <property type="project" value="TreeGrafter"/>
</dbReference>
<evidence type="ECO:0008006" key="7">
    <source>
        <dbReference type="Google" id="ProtNLM"/>
    </source>
</evidence>
<accession>A0A0F9EUE9</accession>
<feature type="transmembrane region" description="Helical" evidence="5">
    <location>
        <begin position="112"/>
        <end position="143"/>
    </location>
</feature>
<keyword evidence="3 5" id="KW-1133">Transmembrane helix</keyword>
<keyword evidence="4 5" id="KW-0472">Membrane</keyword>
<sequence>MANDMVRMTLGEHIEELRKRVLRALIGVVVGMVICFFFGEHLFKVMFWPLEIATSGSPPDLYYQSLPESFGTYFRVCLIAGAIFSSPYGLYQMWQFIGAGLYDRERVAVRKYLLPSFVLFILGVVFFLVVVAPLIIGFFLHFAQSTYPSPPNWGGEWLGPFLGRGDLATATTQAAATQPASARPYVQPLLTVGKYVSFVALLSFVFGLAFQTPLVVYFLGRTGIVPVKTMRQGRRYVAVAIMGISAVVTPSDVGSMVALAVPMYLLYEIGLLFAGRAERPAAN</sequence>
<evidence type="ECO:0000256" key="5">
    <source>
        <dbReference type="SAM" id="Phobius"/>
    </source>
</evidence>
<evidence type="ECO:0000313" key="6">
    <source>
        <dbReference type="EMBL" id="KKL77659.1"/>
    </source>
</evidence>
<feature type="transmembrane region" description="Helical" evidence="5">
    <location>
        <begin position="195"/>
        <end position="220"/>
    </location>
</feature>
<dbReference type="EMBL" id="LAZR01023687">
    <property type="protein sequence ID" value="KKL77659.1"/>
    <property type="molecule type" value="Genomic_DNA"/>
</dbReference>
<organism evidence="6">
    <name type="scientific">marine sediment metagenome</name>
    <dbReference type="NCBI Taxonomy" id="412755"/>
    <lineage>
        <taxon>unclassified sequences</taxon>
        <taxon>metagenomes</taxon>
        <taxon>ecological metagenomes</taxon>
    </lineage>
</organism>
<dbReference type="PANTHER" id="PTHR30371:SF0">
    <property type="entry name" value="SEC-INDEPENDENT PROTEIN TRANSLOCASE PROTEIN TATC, CHLOROPLASTIC-RELATED"/>
    <property type="match status" value="1"/>
</dbReference>
<feature type="transmembrane region" description="Helical" evidence="5">
    <location>
        <begin position="21"/>
        <end position="39"/>
    </location>
</feature>
<feature type="transmembrane region" description="Helical" evidence="5">
    <location>
        <begin position="232"/>
        <end position="249"/>
    </location>
</feature>
<evidence type="ECO:0000256" key="3">
    <source>
        <dbReference type="ARBA" id="ARBA00022989"/>
    </source>
</evidence>
<dbReference type="InterPro" id="IPR002033">
    <property type="entry name" value="TatC"/>
</dbReference>
<reference evidence="6" key="1">
    <citation type="journal article" date="2015" name="Nature">
        <title>Complex archaea that bridge the gap between prokaryotes and eukaryotes.</title>
        <authorList>
            <person name="Spang A."/>
            <person name="Saw J.H."/>
            <person name="Jorgensen S.L."/>
            <person name="Zaremba-Niedzwiedzka K."/>
            <person name="Martijn J."/>
            <person name="Lind A.E."/>
            <person name="van Eijk R."/>
            <person name="Schleper C."/>
            <person name="Guy L."/>
            <person name="Ettema T.J."/>
        </authorList>
    </citation>
    <scope>NUCLEOTIDE SEQUENCE</scope>
</reference>
<comment type="subcellular location">
    <subcellularLocation>
        <location evidence="1">Membrane</location>
        <topology evidence="1">Multi-pass membrane protein</topology>
    </subcellularLocation>
</comment>
<feature type="transmembrane region" description="Helical" evidence="5">
    <location>
        <begin position="255"/>
        <end position="274"/>
    </location>
</feature>